<name>A0A2T4AEZ9_TRIHA</name>
<feature type="transmembrane region" description="Helical" evidence="1">
    <location>
        <begin position="36"/>
        <end position="56"/>
    </location>
</feature>
<gene>
    <name evidence="2" type="ORF">M431DRAFT_406079</name>
</gene>
<reference evidence="2 3" key="1">
    <citation type="submission" date="2016-07" db="EMBL/GenBank/DDBJ databases">
        <title>Multiple horizontal gene transfer events from other fungi enriched the ability of initially mycotrophic Trichoderma (Ascomycota) to feed on dead plant biomass.</title>
        <authorList>
            <consortium name="DOE Joint Genome Institute"/>
            <person name="Aerts A."/>
            <person name="Atanasova L."/>
            <person name="Chenthamara K."/>
            <person name="Zhang J."/>
            <person name="Grujic M."/>
            <person name="Henrissat B."/>
            <person name="Kuo A."/>
            <person name="Salamov A."/>
            <person name="Lipzen A."/>
            <person name="Labutti K."/>
            <person name="Barry K."/>
            <person name="Miao Y."/>
            <person name="Rahimi M.J."/>
            <person name="Shen Q."/>
            <person name="Grigoriev I.V."/>
            <person name="Kubicek C.P."/>
            <person name="Druzhinina I.S."/>
        </authorList>
    </citation>
    <scope>NUCLEOTIDE SEQUENCE [LARGE SCALE GENOMIC DNA]</scope>
    <source>
        <strain evidence="2 3">CBS 226.95</strain>
    </source>
</reference>
<dbReference type="AlphaFoldDB" id="A0A2T4AEZ9"/>
<protein>
    <submittedName>
        <fullName evidence="2">Uncharacterized protein</fullName>
    </submittedName>
</protein>
<evidence type="ECO:0000256" key="1">
    <source>
        <dbReference type="SAM" id="Phobius"/>
    </source>
</evidence>
<sequence length="74" mass="8378">MLCLGLIMFVLNHPSQLRWCIGVQYQRVLERRNSRGLIAASVSIGVGMLHTLIPLFGGLDYSFIEFVVHIYVKS</sequence>
<organism evidence="2 3">
    <name type="scientific">Trichoderma harzianum CBS 226.95</name>
    <dbReference type="NCBI Taxonomy" id="983964"/>
    <lineage>
        <taxon>Eukaryota</taxon>
        <taxon>Fungi</taxon>
        <taxon>Dikarya</taxon>
        <taxon>Ascomycota</taxon>
        <taxon>Pezizomycotina</taxon>
        <taxon>Sordariomycetes</taxon>
        <taxon>Hypocreomycetidae</taxon>
        <taxon>Hypocreales</taxon>
        <taxon>Hypocreaceae</taxon>
        <taxon>Trichoderma</taxon>
    </lineage>
</organism>
<evidence type="ECO:0000313" key="3">
    <source>
        <dbReference type="Proteomes" id="UP000241690"/>
    </source>
</evidence>
<keyword evidence="3" id="KW-1185">Reference proteome</keyword>
<evidence type="ECO:0000313" key="2">
    <source>
        <dbReference type="EMBL" id="PTB55664.1"/>
    </source>
</evidence>
<accession>A0A2T4AEZ9</accession>
<dbReference type="RefSeq" id="XP_024775341.1">
    <property type="nucleotide sequence ID" value="XM_024914906.1"/>
</dbReference>
<dbReference type="EMBL" id="KZ679679">
    <property type="protein sequence ID" value="PTB55664.1"/>
    <property type="molecule type" value="Genomic_DNA"/>
</dbReference>
<dbReference type="Proteomes" id="UP000241690">
    <property type="component" value="Unassembled WGS sequence"/>
</dbReference>
<dbReference type="GeneID" id="36623472"/>
<proteinExistence type="predicted"/>
<keyword evidence="1" id="KW-0812">Transmembrane</keyword>
<keyword evidence="1" id="KW-0472">Membrane</keyword>
<keyword evidence="1" id="KW-1133">Transmembrane helix</keyword>